<dbReference type="EMBL" id="JBANRG010000004">
    <property type="protein sequence ID" value="KAK7467492.1"/>
    <property type="molecule type" value="Genomic_DNA"/>
</dbReference>
<dbReference type="InterPro" id="IPR002018">
    <property type="entry name" value="CarbesteraseB"/>
</dbReference>
<sequence length="528" mass="55320">MLATVVLVLFSVLAHSLAAPVASSLTVNTPIGTAQGILDGSAVRFAVKYASADRFAPSAVSTEWTLPNNSTDPSALPSPCPGFNNPDSDEDCLSMLLFVPPTFNPSSGMPVFVWIHGGSFVIGSATDPGLDGSNLALATNSIVAVIQYRLAGFGFLAPDGTTNNAVRDSMNALKFLQNNIASFGGNPDLITVAGQSSGATMIRALLAAPEASPLFKQAILQSDPMDYGFLSTTTQSTLQSFFTSQLSCSASDTSCLSSLSTEDITSASINTFGAAPSLDASTGAFSPLRPVHDGSLITSALDLTSSPFPSQSKSIMVTTVKNEAMVAIYSINQSLVPESEFPSQVEDTLGSNRTSVVVGSTFYTAPTPQPTNGGDASTIDARTQLEVLGTDYLWKCSSWSFSRLFSSAGGRAFVGTYFVGATYPGNDGTSQCLEPGSVCHQDDIEIVFGTVENPTSEQSALIKEMQARYKMFLSTGNPNAPAFEPWQEAGSADVKAKSLGAAGLVEVGSCEPDFWGVEVEYDYQVYGI</sequence>
<dbReference type="PROSITE" id="PS00122">
    <property type="entry name" value="CARBOXYLESTERASE_B_1"/>
    <property type="match status" value="1"/>
</dbReference>
<evidence type="ECO:0000313" key="6">
    <source>
        <dbReference type="Proteomes" id="UP001498398"/>
    </source>
</evidence>
<organism evidence="5 6">
    <name type="scientific">Marasmiellus scandens</name>
    <dbReference type="NCBI Taxonomy" id="2682957"/>
    <lineage>
        <taxon>Eukaryota</taxon>
        <taxon>Fungi</taxon>
        <taxon>Dikarya</taxon>
        <taxon>Basidiomycota</taxon>
        <taxon>Agaricomycotina</taxon>
        <taxon>Agaricomycetes</taxon>
        <taxon>Agaricomycetidae</taxon>
        <taxon>Agaricales</taxon>
        <taxon>Marasmiineae</taxon>
        <taxon>Omphalotaceae</taxon>
        <taxon>Marasmiellus</taxon>
    </lineage>
</organism>
<dbReference type="SUPFAM" id="SSF53474">
    <property type="entry name" value="alpha/beta-Hydrolases"/>
    <property type="match status" value="1"/>
</dbReference>
<keyword evidence="6" id="KW-1185">Reference proteome</keyword>
<evidence type="ECO:0000256" key="2">
    <source>
        <dbReference type="ARBA" id="ARBA00022801"/>
    </source>
</evidence>
<name>A0ABR1K0V3_9AGAR</name>
<comment type="caution">
    <text evidence="5">The sequence shown here is derived from an EMBL/GenBank/DDBJ whole genome shotgun (WGS) entry which is preliminary data.</text>
</comment>
<evidence type="ECO:0000256" key="1">
    <source>
        <dbReference type="ARBA" id="ARBA00005964"/>
    </source>
</evidence>
<dbReference type="PANTHER" id="PTHR45570:SF1">
    <property type="entry name" value="CARBOXYLIC ESTER HYDROLASE"/>
    <property type="match status" value="1"/>
</dbReference>
<feature type="chain" id="PRO_5044960224" description="Carboxylic ester hydrolase" evidence="3">
    <location>
        <begin position="19"/>
        <end position="528"/>
    </location>
</feature>
<dbReference type="PANTHER" id="PTHR45570">
    <property type="entry name" value="CARBOXYLIC ESTER HYDROLASE"/>
    <property type="match status" value="1"/>
</dbReference>
<dbReference type="InterPro" id="IPR029058">
    <property type="entry name" value="AB_hydrolase_fold"/>
</dbReference>
<dbReference type="InterPro" id="IPR019826">
    <property type="entry name" value="Carboxylesterase_B_AS"/>
</dbReference>
<gene>
    <name evidence="5" type="ORF">VKT23_004545</name>
</gene>
<dbReference type="EC" id="3.1.1.-" evidence="3"/>
<comment type="similarity">
    <text evidence="1 3">Belongs to the type-B carboxylesterase/lipase family.</text>
</comment>
<dbReference type="Proteomes" id="UP001498398">
    <property type="component" value="Unassembled WGS sequence"/>
</dbReference>
<accession>A0ABR1K0V3</accession>
<dbReference type="Gene3D" id="3.40.50.1820">
    <property type="entry name" value="alpha/beta hydrolase"/>
    <property type="match status" value="1"/>
</dbReference>
<feature type="signal peptide" evidence="3">
    <location>
        <begin position="1"/>
        <end position="18"/>
    </location>
</feature>
<reference evidence="5 6" key="1">
    <citation type="submission" date="2024-01" db="EMBL/GenBank/DDBJ databases">
        <title>A draft genome for the cacao thread blight pathogen Marasmiellus scandens.</title>
        <authorList>
            <person name="Baruah I.K."/>
            <person name="Leung J."/>
            <person name="Bukari Y."/>
            <person name="Amoako-Attah I."/>
            <person name="Meinhardt L.W."/>
            <person name="Bailey B.A."/>
            <person name="Cohen S.P."/>
        </authorList>
    </citation>
    <scope>NUCLEOTIDE SEQUENCE [LARGE SCALE GENOMIC DNA]</scope>
    <source>
        <strain evidence="5 6">GH-19</strain>
    </source>
</reference>
<keyword evidence="3" id="KW-0732">Signal</keyword>
<evidence type="ECO:0000313" key="5">
    <source>
        <dbReference type="EMBL" id="KAK7467492.1"/>
    </source>
</evidence>
<keyword evidence="2 3" id="KW-0378">Hydrolase</keyword>
<feature type="domain" description="Carboxylesterase type B" evidence="4">
    <location>
        <begin position="45"/>
        <end position="493"/>
    </location>
</feature>
<evidence type="ECO:0000256" key="3">
    <source>
        <dbReference type="RuleBase" id="RU361235"/>
    </source>
</evidence>
<proteinExistence type="inferred from homology"/>
<dbReference type="Pfam" id="PF00135">
    <property type="entry name" value="COesterase"/>
    <property type="match status" value="1"/>
</dbReference>
<protein>
    <recommendedName>
        <fullName evidence="3">Carboxylic ester hydrolase</fullName>
        <ecNumber evidence="3">3.1.1.-</ecNumber>
    </recommendedName>
</protein>
<evidence type="ECO:0000259" key="4">
    <source>
        <dbReference type="Pfam" id="PF00135"/>
    </source>
</evidence>